<comment type="function">
    <text evidence="2">Production of extracellular glucans, that are thought to play a key role in the development of the dental plaque because of their ability to adhere to smooth surfaces and mediate the aggregation of bacterial cells and food debris.</text>
</comment>
<evidence type="ECO:0000256" key="6">
    <source>
        <dbReference type="ARBA" id="ARBA00022679"/>
    </source>
</evidence>
<proteinExistence type="inferred from homology"/>
<keyword evidence="5" id="KW-0328">Glycosyltransferase</keyword>
<dbReference type="InterPro" id="IPR003318">
    <property type="entry name" value="Glyco_hydro70cat"/>
</dbReference>
<dbReference type="Gene3D" id="2.30.30.20">
    <property type="entry name" value="Aspartate carbamoyltransferase regulatory subunit, C-terminal domain"/>
    <property type="match status" value="1"/>
</dbReference>
<dbReference type="SUPFAM" id="SSF51445">
    <property type="entry name" value="(Trans)glycosidases"/>
    <property type="match status" value="2"/>
</dbReference>
<name>A0A0R1U1F2_9LACO</name>
<dbReference type="eggNOG" id="COG5263">
    <property type="taxonomic scope" value="Bacteria"/>
</dbReference>
<dbReference type="GO" id="GO:0009250">
    <property type="term" value="P:glucan biosynthetic process"/>
    <property type="evidence" value="ECO:0007669"/>
    <property type="project" value="InterPro"/>
</dbReference>
<evidence type="ECO:0000256" key="9">
    <source>
        <dbReference type="ARBA" id="ARBA00029911"/>
    </source>
</evidence>
<evidence type="ECO:0000256" key="4">
    <source>
        <dbReference type="ARBA" id="ARBA00012592"/>
    </source>
</evidence>
<keyword evidence="8" id="KW-0677">Repeat</keyword>
<dbReference type="STRING" id="1423724.FC32_GL001783"/>
<dbReference type="InterPro" id="IPR017853">
    <property type="entry name" value="GH"/>
</dbReference>
<comment type="catalytic activity">
    <reaction evidence="1">
        <text>[(1-&gt;6)-alpha-D-glucosyl](n) + sucrose = [(1-&gt;6)-alpha-D-glucosyl](n+1) + D-fructose</text>
        <dbReference type="Rhea" id="RHEA:18825"/>
        <dbReference type="Rhea" id="RHEA-COMP:11144"/>
        <dbReference type="Rhea" id="RHEA-COMP:11145"/>
        <dbReference type="ChEBI" id="CHEBI:17992"/>
        <dbReference type="ChEBI" id="CHEBI:18269"/>
        <dbReference type="ChEBI" id="CHEBI:37721"/>
        <dbReference type="EC" id="2.4.1.5"/>
    </reaction>
</comment>
<sequence>MFEKKLHYKMYKSGKHWVFAAITSIVFGAAMVNDVSADAVDTSSSDSQVEQVQTAETSTESSTSDSDSVANAETTTDSAATGNVTNESETQATATDQVASAQQQATTVENTDSTATTTENATTTATTTENAQADTTSNTEAATTTANTENSVTDDNAQTNNVSDTTATAATATTTSDKDESAQTTTQVNIDGNWYLQDASGNFVSGFQTITDQNKTVYYDPTTYQMQYGQQNIDGYWYLFDTFDGAMQTGLQYIKDQQKLVYYNADGQMQYGTVEIDGEQYHTDAITGAIIGEGQQKIAGHWYLYSTDNKVVNSWQYIADQGKTVYYDQNTAQMVYGQQNINGHWYLFDQTTGAMQRGFQNLKDYGEDKTVYYNQDGWMLYGQQKIDGYWYLFDTFDGAMQTGLQTLADQNKTVYYADNGQMQYGWQWVDNATRYFDTFDGAMVTGQQKIADHWYLFDQDGAMQRGFQNLKDYGEDKTVYYNQDGWMLYGWQWVENATRYFDTFNGAMATGQQKIAGYWYLFDQDGAMQRGFQFIPEQDKLVYYNQDGWMLYGEQNIDGVNYTFNTFDGALEATGQQKIAGHWYLFDENGNVLTGFQDLSAYGQDKVVYYDPTTAQILYGYQNIDGNWYLFDSYDGSLQKGIQTVNNVTLSFDTNTGALLTGVQNINGDLYYVDPISGTIKKNLMLLNADNTYTYFDATTGKGTNALTQQYEQGVESNNAEFVANNAAYSFDGDSFENVNGFLTADSWYRPKEILVNGTTWQASTESDFRPLLMTWWPDNQIRADYINFMKDNGLFDTDDTFTSDSDSSYMDYATEMIQRNIESKITTEGNTDWLRILMQEFVETEDIWNENSEDLRNTGMQKFQGGFLTYVNSDLTPWANSDYRKLGYQPAMISENSIGPEFLLANDVDNSNPVVQAEDLNWLHYLMNFGEITANDPSANFDGIRIDAVDNMDASILSLAGDYLRAHFNVGANDATANQHISILEDWDNRDATYTNSIGNPELTMDDYLVQQMKYSLGQSSETASSMKRFLEWYLVDRSVDNTENTAIPNYAFVRAHDASMQEDLMTLMQDKYGRSWGASFTVEEYEAAMEDYMEDQKATVKHYNRYNIPSSYAMLLTNKDVIPRVYYGDLFTDNGQYMETKSIYYDSIDNLLKTRIKYVSGGQTMDVDQNDILTSVRLGKDALNASDTGTAETRTTGIGLIISNNSNLTLADGDTVVLHMGAAHKNQAYRAAMIATDDGILNYASDDGAPIAYTDENGDLIFTNKDLVVNGQVQANTAIRGVLNPYVSGYVALWVPVGASETQDARTEASTEASTDGSVFHSNAALDSNVIYEGFSNFQAFPSDDSKNANALIAQNAELFKSWGVTSFQLAPQYVSTSDGTFIDSTIDNGYAFSDRYDLAMSKNNKYGSYQDLINAIKALHSVGIQVIADYVPDQVYSLSGQEVVTVVRTDEYGGKIDGTALDNVAYVVNTVGGGQYQAEYGGKFLEELQEKYPTLFTTKQVSTGETIDPSEKITQWSAKYFNGTNVLRRGVGYVLHDSNQYYRVAETDEVFLPSQLEGKVVDNGGEPFRTGFWTNEDGTVNYYDDMGKIMTNAFVKDGKNNWYYFDENGNMVSNTSLQITTDNTTAEYYFLANGVSVRNGFLQTASGDTYYYDENGRKLINGKVTVNSVEYTTDATGKVVEEKVLQKLDEIETAGRTSVF</sequence>
<dbReference type="InterPro" id="IPR018337">
    <property type="entry name" value="Cell_wall/Cho-bd_repeat"/>
</dbReference>
<keyword evidence="7" id="KW-0732">Signal</keyword>
<organism evidence="14 15">
    <name type="scientific">Ligilactobacillus apodemi DSM 16634 = JCM 16172</name>
    <dbReference type="NCBI Taxonomy" id="1423724"/>
    <lineage>
        <taxon>Bacteria</taxon>
        <taxon>Bacillati</taxon>
        <taxon>Bacillota</taxon>
        <taxon>Bacilli</taxon>
        <taxon>Lactobacillales</taxon>
        <taxon>Lactobacillaceae</taxon>
        <taxon>Ligilactobacillus</taxon>
    </lineage>
</organism>
<dbReference type="InterPro" id="IPR022263">
    <property type="entry name" value="KxYKxGKxW"/>
</dbReference>
<dbReference type="SUPFAM" id="SSF69360">
    <property type="entry name" value="Cell wall binding repeat"/>
    <property type="match status" value="4"/>
</dbReference>
<dbReference type="Pfam" id="PF19127">
    <property type="entry name" value="Choline_bind_3"/>
    <property type="match status" value="2"/>
</dbReference>
<feature type="region of interest" description="Disordered" evidence="12">
    <location>
        <begin position="42"/>
        <end position="184"/>
    </location>
</feature>
<evidence type="ECO:0000256" key="10">
    <source>
        <dbReference type="ARBA" id="ARBA00032238"/>
    </source>
</evidence>
<dbReference type="EMBL" id="AZFT01000006">
    <property type="protein sequence ID" value="KRL87165.1"/>
    <property type="molecule type" value="Genomic_DNA"/>
</dbReference>
<accession>A0A0R1U1F2</accession>
<dbReference type="Pfam" id="PF02324">
    <property type="entry name" value="Glyco_hydro_70"/>
    <property type="match status" value="1"/>
</dbReference>
<reference evidence="14 15" key="1">
    <citation type="journal article" date="2015" name="Genome Announc.">
        <title>Expanding the biotechnology potential of lactobacilli through comparative genomics of 213 strains and associated genera.</title>
        <authorList>
            <person name="Sun Z."/>
            <person name="Harris H.M."/>
            <person name="McCann A."/>
            <person name="Guo C."/>
            <person name="Argimon S."/>
            <person name="Zhang W."/>
            <person name="Yang X."/>
            <person name="Jeffery I.B."/>
            <person name="Cooney J.C."/>
            <person name="Kagawa T.F."/>
            <person name="Liu W."/>
            <person name="Song Y."/>
            <person name="Salvetti E."/>
            <person name="Wrobel A."/>
            <person name="Rasinkangas P."/>
            <person name="Parkhill J."/>
            <person name="Rea M.C."/>
            <person name="O'Sullivan O."/>
            <person name="Ritari J."/>
            <person name="Douillard F.P."/>
            <person name="Paul Ross R."/>
            <person name="Yang R."/>
            <person name="Briner A.E."/>
            <person name="Felis G.E."/>
            <person name="de Vos W.M."/>
            <person name="Barrangou R."/>
            <person name="Klaenhammer T.R."/>
            <person name="Caufield P.W."/>
            <person name="Cui Y."/>
            <person name="Zhang H."/>
            <person name="O'Toole P.W."/>
        </authorList>
    </citation>
    <scope>NUCLEOTIDE SEQUENCE [LARGE SCALE GENOMIC DNA]</scope>
    <source>
        <strain evidence="14 15">DSM 16634</strain>
    </source>
</reference>
<feature type="compositionally biased region" description="Low complexity" evidence="12">
    <location>
        <begin position="42"/>
        <end position="70"/>
    </location>
</feature>
<evidence type="ECO:0000256" key="5">
    <source>
        <dbReference type="ARBA" id="ARBA00022676"/>
    </source>
</evidence>
<evidence type="ECO:0000256" key="8">
    <source>
        <dbReference type="ARBA" id="ARBA00022737"/>
    </source>
</evidence>
<evidence type="ECO:0000256" key="12">
    <source>
        <dbReference type="SAM" id="MobiDB-lite"/>
    </source>
</evidence>
<gene>
    <name evidence="14" type="ORF">FC32_GL001783</name>
</gene>
<dbReference type="Proteomes" id="UP000051324">
    <property type="component" value="Unassembled WGS sequence"/>
</dbReference>
<dbReference type="GO" id="GO:0047849">
    <property type="term" value="F:dextransucrase activity"/>
    <property type="evidence" value="ECO:0007669"/>
    <property type="project" value="UniProtKB-EC"/>
</dbReference>
<comment type="caution">
    <text evidence="14">The sequence shown here is derived from an EMBL/GenBank/DDBJ whole genome shotgun (WGS) entry which is preliminary data.</text>
</comment>
<keyword evidence="6" id="KW-0808">Transferase</keyword>
<evidence type="ECO:0000256" key="11">
    <source>
        <dbReference type="PROSITE-ProRule" id="PRU00591"/>
    </source>
</evidence>
<dbReference type="eggNOG" id="COG0366">
    <property type="taxonomic scope" value="Bacteria"/>
</dbReference>
<dbReference type="GO" id="GO:0016787">
    <property type="term" value="F:hydrolase activity"/>
    <property type="evidence" value="ECO:0007669"/>
    <property type="project" value="UniProtKB-KW"/>
</dbReference>
<evidence type="ECO:0000313" key="14">
    <source>
        <dbReference type="EMBL" id="KRL87165.1"/>
    </source>
</evidence>
<feature type="repeat" description="Cell wall-binding" evidence="11">
    <location>
        <begin position="509"/>
        <end position="528"/>
    </location>
</feature>
<evidence type="ECO:0000256" key="2">
    <source>
        <dbReference type="ARBA" id="ARBA00003243"/>
    </source>
</evidence>
<evidence type="ECO:0000256" key="7">
    <source>
        <dbReference type="ARBA" id="ARBA00022729"/>
    </source>
</evidence>
<dbReference type="RefSeq" id="WP_056957205.1">
    <property type="nucleotide sequence ID" value="NZ_AZFT01000006.1"/>
</dbReference>
<feature type="compositionally biased region" description="Low complexity" evidence="12">
    <location>
        <begin position="90"/>
        <end position="151"/>
    </location>
</feature>
<dbReference type="PROSITE" id="PS51170">
    <property type="entry name" value="CW"/>
    <property type="match status" value="3"/>
</dbReference>
<dbReference type="NCBIfam" id="TIGR03715">
    <property type="entry name" value="KxYKxGKxW"/>
    <property type="match status" value="1"/>
</dbReference>
<dbReference type="Gene3D" id="2.10.270.10">
    <property type="entry name" value="Cholin Binding"/>
    <property type="match status" value="8"/>
</dbReference>
<keyword evidence="15" id="KW-1185">Reference proteome</keyword>
<protein>
    <recommendedName>
        <fullName evidence="4">dextransucrase</fullName>
        <ecNumber evidence="4">2.4.1.5</ecNumber>
    </recommendedName>
    <alternativeName>
        <fullName evidence="9">Dextransucrase</fullName>
    </alternativeName>
    <alternativeName>
        <fullName evidence="10">Sucrose 6-glucosyltransferase</fullName>
    </alternativeName>
</protein>
<dbReference type="GO" id="GO:0046527">
    <property type="term" value="F:glucosyltransferase activity"/>
    <property type="evidence" value="ECO:0007669"/>
    <property type="project" value="InterPro"/>
</dbReference>
<dbReference type="PATRIC" id="fig|1423724.4.peg.1860"/>
<feature type="compositionally biased region" description="Polar residues" evidence="12">
    <location>
        <begin position="153"/>
        <end position="164"/>
    </location>
</feature>
<dbReference type="EC" id="2.4.1.5" evidence="4"/>
<evidence type="ECO:0000259" key="13">
    <source>
        <dbReference type="Pfam" id="PF02324"/>
    </source>
</evidence>
<feature type="compositionally biased region" description="Low complexity" evidence="12">
    <location>
        <begin position="165"/>
        <end position="175"/>
    </location>
</feature>
<dbReference type="Pfam" id="PF01473">
    <property type="entry name" value="Choline_bind_1"/>
    <property type="match status" value="3"/>
</dbReference>
<keyword evidence="14" id="KW-0378">Hydrolase</keyword>
<feature type="repeat" description="Cell wall-binding" evidence="11">
    <location>
        <begin position="444"/>
        <end position="463"/>
    </location>
</feature>
<evidence type="ECO:0000256" key="3">
    <source>
        <dbReference type="ARBA" id="ARBA00009247"/>
    </source>
</evidence>
<dbReference type="Gene3D" id="2.30.30.420">
    <property type="entry name" value="glucansucrase"/>
    <property type="match status" value="1"/>
</dbReference>
<evidence type="ECO:0000313" key="15">
    <source>
        <dbReference type="Proteomes" id="UP000051324"/>
    </source>
</evidence>
<feature type="repeat" description="Cell wall-binding" evidence="11">
    <location>
        <begin position="1594"/>
        <end position="1614"/>
    </location>
</feature>
<feature type="compositionally biased region" description="Polar residues" evidence="12">
    <location>
        <begin position="71"/>
        <end position="89"/>
    </location>
</feature>
<dbReference type="Gene3D" id="3.20.20.470">
    <property type="entry name" value="Glucansucrase"/>
    <property type="match status" value="1"/>
</dbReference>
<evidence type="ECO:0000256" key="1">
    <source>
        <dbReference type="ARBA" id="ARBA00001152"/>
    </source>
</evidence>
<dbReference type="Pfam" id="PF19258">
    <property type="entry name" value="KxYKxGKxW_sig"/>
    <property type="match status" value="1"/>
</dbReference>
<comment type="similarity">
    <text evidence="3">Belongs to the glycosyl hydrolase 70 family.</text>
</comment>
<feature type="domain" description="Glycoside hydrolase family 70 catalytic" evidence="13">
    <location>
        <begin position="772"/>
        <end position="1562"/>
    </location>
</feature>